<keyword evidence="6" id="KW-0479">Metal-binding</keyword>
<feature type="transmembrane region" description="Helical" evidence="12">
    <location>
        <begin position="126"/>
        <end position="145"/>
    </location>
</feature>
<dbReference type="PANTHER" id="PTHR19353">
    <property type="entry name" value="FATTY ACID DESATURASE 2"/>
    <property type="match status" value="1"/>
</dbReference>
<dbReference type="AlphaFoldDB" id="A0AAD5XS45"/>
<keyword evidence="8" id="KW-0560">Oxidoreductase</keyword>
<dbReference type="GO" id="GO:0006629">
    <property type="term" value="P:lipid metabolic process"/>
    <property type="evidence" value="ECO:0007669"/>
    <property type="project" value="UniProtKB-KW"/>
</dbReference>
<dbReference type="PROSITE" id="PS50255">
    <property type="entry name" value="CYTOCHROME_B5_2"/>
    <property type="match status" value="1"/>
</dbReference>
<feature type="transmembrane region" description="Helical" evidence="12">
    <location>
        <begin position="271"/>
        <end position="294"/>
    </location>
</feature>
<dbReference type="Pfam" id="PF00487">
    <property type="entry name" value="FA_desaturase"/>
    <property type="match status" value="1"/>
</dbReference>
<feature type="domain" description="Cytochrome b5 heme-binding" evidence="13">
    <location>
        <begin position="16"/>
        <end position="93"/>
    </location>
</feature>
<dbReference type="PIRSF" id="PIRSF015921">
    <property type="entry name" value="FA_sphinglp_des"/>
    <property type="match status" value="1"/>
</dbReference>
<dbReference type="SUPFAM" id="SSF55856">
    <property type="entry name" value="Cytochrome b5-like heme/steroid binding domain"/>
    <property type="match status" value="1"/>
</dbReference>
<dbReference type="CDD" id="cd03506">
    <property type="entry name" value="Delta6-FADS-like"/>
    <property type="match status" value="1"/>
</dbReference>
<evidence type="ECO:0000313" key="14">
    <source>
        <dbReference type="EMBL" id="KAJ3203917.1"/>
    </source>
</evidence>
<name>A0AAD5XS45_9FUNG</name>
<proteinExistence type="inferred from homology"/>
<dbReference type="GO" id="GO:0046872">
    <property type="term" value="F:metal ion binding"/>
    <property type="evidence" value="ECO:0007669"/>
    <property type="project" value="UniProtKB-KW"/>
</dbReference>
<feature type="transmembrane region" description="Helical" evidence="12">
    <location>
        <begin position="306"/>
        <end position="325"/>
    </location>
</feature>
<evidence type="ECO:0000256" key="4">
    <source>
        <dbReference type="ARBA" id="ARBA00022617"/>
    </source>
</evidence>
<dbReference type="InterPro" id="IPR005804">
    <property type="entry name" value="FA_desaturase_dom"/>
</dbReference>
<comment type="similarity">
    <text evidence="3">Belongs to the fatty acid desaturase type 1 family.</text>
</comment>
<keyword evidence="11 12" id="KW-0472">Membrane</keyword>
<comment type="subcellular location">
    <subcellularLocation>
        <location evidence="1">Membrane</location>
        <topology evidence="1">Multi-pass membrane protein</topology>
    </subcellularLocation>
</comment>
<sequence length="471" mass="54945">MALSHLIEEERKKKDIKLYTRQEVKRLAIEKKQIIVIFKDKVLNLTKWLPYHPGGNLPLEHLSGQDATDHILAFHPEDVIRERLPKLICGFLVKDEEFAISKASLAWRKLNLKLEEDGYYKTNYNFYLREFIKFFFLFFSIWYICTRPDQSFFNYMVAALLTATLWHQGAFVAHDAGHSGITHDKQIDTLVGMFLGNIVGGVSIGWWKATHNVHHIVTNHVEHDCDIQHLPFIACSTKFFKNVYSSFHKRVIEFQNSPIAQFFVPIQHYTFYIVLLFGRFNLYAQSFIYLISGLYSKQAMHTWDKYELACLGIFWTWYSLLLSNLPDKTTIVSFILLSHGLAFLLHVQIIISHFGLPCDDQPLVSIESDNPLKDFCVRNLSGTMDVDCPQWMDWVHGGLQFQTTHHLFPRLPRHNLRAVRELAMKFAKENDLTYHHYQFIKANGVVLGKLQEVAQQVKYYTHVAANLENHH</sequence>
<dbReference type="InterPro" id="IPR036400">
    <property type="entry name" value="Cyt_B5-like_heme/steroid_sf"/>
</dbReference>
<dbReference type="InterPro" id="IPR012171">
    <property type="entry name" value="Fatty_acid_desaturase"/>
</dbReference>
<keyword evidence="7 12" id="KW-1133">Transmembrane helix</keyword>
<evidence type="ECO:0000256" key="9">
    <source>
        <dbReference type="ARBA" id="ARBA00023004"/>
    </source>
</evidence>
<keyword evidence="4" id="KW-0349">Heme</keyword>
<evidence type="ECO:0000256" key="1">
    <source>
        <dbReference type="ARBA" id="ARBA00004141"/>
    </source>
</evidence>
<evidence type="ECO:0000259" key="13">
    <source>
        <dbReference type="PROSITE" id="PS50255"/>
    </source>
</evidence>
<evidence type="ECO:0000256" key="7">
    <source>
        <dbReference type="ARBA" id="ARBA00022989"/>
    </source>
</evidence>
<evidence type="ECO:0000256" key="8">
    <source>
        <dbReference type="ARBA" id="ARBA00023002"/>
    </source>
</evidence>
<evidence type="ECO:0000256" key="3">
    <source>
        <dbReference type="ARBA" id="ARBA00009295"/>
    </source>
</evidence>
<dbReference type="PANTHER" id="PTHR19353:SF30">
    <property type="entry name" value="DELTA 8-(E)-SPHINGOLIPID DESATURASE"/>
    <property type="match status" value="1"/>
</dbReference>
<evidence type="ECO:0000256" key="5">
    <source>
        <dbReference type="ARBA" id="ARBA00022692"/>
    </source>
</evidence>
<protein>
    <recommendedName>
        <fullName evidence="13">Cytochrome b5 heme-binding domain-containing protein</fullName>
    </recommendedName>
</protein>
<dbReference type="InterPro" id="IPR001199">
    <property type="entry name" value="Cyt_B5-like_heme/steroid-bd"/>
</dbReference>
<organism evidence="14 15">
    <name type="scientific">Clydaea vesicula</name>
    <dbReference type="NCBI Taxonomy" id="447962"/>
    <lineage>
        <taxon>Eukaryota</taxon>
        <taxon>Fungi</taxon>
        <taxon>Fungi incertae sedis</taxon>
        <taxon>Chytridiomycota</taxon>
        <taxon>Chytridiomycota incertae sedis</taxon>
        <taxon>Chytridiomycetes</taxon>
        <taxon>Lobulomycetales</taxon>
        <taxon>Lobulomycetaceae</taxon>
        <taxon>Clydaea</taxon>
    </lineage>
</organism>
<keyword evidence="5 12" id="KW-0812">Transmembrane</keyword>
<reference evidence="14" key="1">
    <citation type="submission" date="2020-05" db="EMBL/GenBank/DDBJ databases">
        <title>Phylogenomic resolution of chytrid fungi.</title>
        <authorList>
            <person name="Stajich J.E."/>
            <person name="Amses K."/>
            <person name="Simmons R."/>
            <person name="Seto K."/>
            <person name="Myers J."/>
            <person name="Bonds A."/>
            <person name="Quandt C.A."/>
            <person name="Barry K."/>
            <person name="Liu P."/>
            <person name="Grigoriev I."/>
            <person name="Longcore J.E."/>
            <person name="James T.Y."/>
        </authorList>
    </citation>
    <scope>NUCLEOTIDE SEQUENCE</scope>
    <source>
        <strain evidence="14">JEL0476</strain>
    </source>
</reference>
<keyword evidence="15" id="KW-1185">Reference proteome</keyword>
<feature type="non-terminal residue" evidence="14">
    <location>
        <position position="471"/>
    </location>
</feature>
<evidence type="ECO:0000256" key="10">
    <source>
        <dbReference type="ARBA" id="ARBA00023098"/>
    </source>
</evidence>
<keyword evidence="10" id="KW-0443">Lipid metabolism</keyword>
<dbReference type="EMBL" id="JADGJW010001362">
    <property type="protein sequence ID" value="KAJ3203917.1"/>
    <property type="molecule type" value="Genomic_DNA"/>
</dbReference>
<gene>
    <name evidence="14" type="ORF">HK099_001329</name>
</gene>
<dbReference type="Proteomes" id="UP001211065">
    <property type="component" value="Unassembled WGS sequence"/>
</dbReference>
<keyword evidence="9" id="KW-0408">Iron</keyword>
<dbReference type="Gene3D" id="3.10.120.10">
    <property type="entry name" value="Cytochrome b5-like heme/steroid binding domain"/>
    <property type="match status" value="1"/>
</dbReference>
<evidence type="ECO:0000256" key="11">
    <source>
        <dbReference type="ARBA" id="ARBA00023136"/>
    </source>
</evidence>
<dbReference type="GO" id="GO:0016717">
    <property type="term" value="F:oxidoreductase activity, acting on paired donors, with oxidation of a pair of donors resulting in the reduction of molecular oxygen to two molecules of water"/>
    <property type="evidence" value="ECO:0007669"/>
    <property type="project" value="TreeGrafter"/>
</dbReference>
<feature type="transmembrane region" description="Helical" evidence="12">
    <location>
        <begin position="152"/>
        <end position="169"/>
    </location>
</feature>
<comment type="caution">
    <text evidence="14">The sequence shown here is derived from an EMBL/GenBank/DDBJ whole genome shotgun (WGS) entry which is preliminary data.</text>
</comment>
<dbReference type="GO" id="GO:0016020">
    <property type="term" value="C:membrane"/>
    <property type="evidence" value="ECO:0007669"/>
    <property type="project" value="UniProtKB-SubCell"/>
</dbReference>
<evidence type="ECO:0000313" key="15">
    <source>
        <dbReference type="Proteomes" id="UP001211065"/>
    </source>
</evidence>
<dbReference type="Pfam" id="PF00173">
    <property type="entry name" value="Cyt-b5"/>
    <property type="match status" value="1"/>
</dbReference>
<evidence type="ECO:0000256" key="6">
    <source>
        <dbReference type="ARBA" id="ARBA00022723"/>
    </source>
</evidence>
<feature type="transmembrane region" description="Helical" evidence="12">
    <location>
        <begin position="331"/>
        <end position="351"/>
    </location>
</feature>
<evidence type="ECO:0000256" key="2">
    <source>
        <dbReference type="ARBA" id="ARBA00005189"/>
    </source>
</evidence>
<evidence type="ECO:0000256" key="12">
    <source>
        <dbReference type="SAM" id="Phobius"/>
    </source>
</evidence>
<dbReference type="SMART" id="SM01117">
    <property type="entry name" value="Cyt-b5"/>
    <property type="match status" value="1"/>
</dbReference>
<accession>A0AAD5XS45</accession>
<comment type="pathway">
    <text evidence="2">Lipid metabolism.</text>
</comment>